<protein>
    <submittedName>
        <fullName evidence="3">Diguanylate cyclase/phosphodiesterase</fullName>
    </submittedName>
</protein>
<dbReference type="AlphaFoldDB" id="A0A0B0ENL8"/>
<gene>
    <name evidence="3" type="ORF">SCABRO_00610</name>
</gene>
<accession>A0A0B0ENL8</accession>
<dbReference type="InterPro" id="IPR029787">
    <property type="entry name" value="Nucleotide_cyclase"/>
</dbReference>
<evidence type="ECO:0000259" key="1">
    <source>
        <dbReference type="PROSITE" id="PS50883"/>
    </source>
</evidence>
<dbReference type="SMART" id="SM00052">
    <property type="entry name" value="EAL"/>
    <property type="match status" value="1"/>
</dbReference>
<dbReference type="PROSITE" id="PS50883">
    <property type="entry name" value="EAL"/>
    <property type="match status" value="1"/>
</dbReference>
<proteinExistence type="predicted"/>
<reference evidence="3 4" key="1">
    <citation type="submission" date="2014-10" db="EMBL/GenBank/DDBJ databases">
        <title>Draft genome of anammox bacterium scalindua brodae, obtained using differential coverage binning of sequence data from two enrichment reactors.</title>
        <authorList>
            <person name="Speth D.R."/>
            <person name="Russ L."/>
            <person name="Kartal B."/>
            <person name="Op den Camp H.J."/>
            <person name="Dutilh B.E."/>
            <person name="Jetten M.S."/>
        </authorList>
    </citation>
    <scope>NUCLEOTIDE SEQUENCE [LARGE SCALE GENOMIC DNA]</scope>
    <source>
        <strain evidence="3">RU1</strain>
    </source>
</reference>
<comment type="caution">
    <text evidence="3">The sequence shown here is derived from an EMBL/GenBank/DDBJ whole genome shotgun (WGS) entry which is preliminary data.</text>
</comment>
<dbReference type="CDD" id="cd01948">
    <property type="entry name" value="EAL"/>
    <property type="match status" value="1"/>
</dbReference>
<dbReference type="Gene3D" id="3.20.20.450">
    <property type="entry name" value="EAL domain"/>
    <property type="match status" value="1"/>
</dbReference>
<dbReference type="SUPFAM" id="SSF141868">
    <property type="entry name" value="EAL domain-like"/>
    <property type="match status" value="1"/>
</dbReference>
<dbReference type="PROSITE" id="PS50887">
    <property type="entry name" value="GGDEF"/>
    <property type="match status" value="1"/>
</dbReference>
<dbReference type="Pfam" id="PF00563">
    <property type="entry name" value="EAL"/>
    <property type="match status" value="1"/>
</dbReference>
<dbReference type="PANTHER" id="PTHR44757">
    <property type="entry name" value="DIGUANYLATE CYCLASE DGCP"/>
    <property type="match status" value="1"/>
</dbReference>
<dbReference type="Pfam" id="PF00990">
    <property type="entry name" value="GGDEF"/>
    <property type="match status" value="1"/>
</dbReference>
<dbReference type="InterPro" id="IPR035919">
    <property type="entry name" value="EAL_sf"/>
</dbReference>
<evidence type="ECO:0000313" key="4">
    <source>
        <dbReference type="Proteomes" id="UP000030652"/>
    </source>
</evidence>
<dbReference type="SUPFAM" id="SSF55073">
    <property type="entry name" value="Nucleotide cyclase"/>
    <property type="match status" value="1"/>
</dbReference>
<feature type="domain" description="GGDEF" evidence="2">
    <location>
        <begin position="1"/>
        <end position="93"/>
    </location>
</feature>
<dbReference type="NCBIfam" id="TIGR00254">
    <property type="entry name" value="GGDEF"/>
    <property type="match status" value="1"/>
</dbReference>
<dbReference type="eggNOG" id="COG5001">
    <property type="taxonomic scope" value="Bacteria"/>
</dbReference>
<feature type="domain" description="EAL" evidence="1">
    <location>
        <begin position="102"/>
        <end position="309"/>
    </location>
</feature>
<evidence type="ECO:0000259" key="2">
    <source>
        <dbReference type="PROSITE" id="PS50887"/>
    </source>
</evidence>
<dbReference type="Proteomes" id="UP000030652">
    <property type="component" value="Unassembled WGS sequence"/>
</dbReference>
<dbReference type="PATRIC" id="fig|237368.3.peg.662"/>
<dbReference type="InterPro" id="IPR052155">
    <property type="entry name" value="Biofilm_reg_signaling"/>
</dbReference>
<dbReference type="Gene3D" id="3.30.70.270">
    <property type="match status" value="1"/>
</dbReference>
<sequence>MRMILWLAWGGDEFAVLIDDSNPDDAAHVSQGILDALAPFHQLGNNEVFISSSIGIAMCPEAGEDPETICKSADTAMYLAKNMGRNNYQFFSRELHAETMQRIHLENDLRRALGQNEFVLFYQPKVDMSGKVIGMEALIRWQHGKLGMISPDRFIPMAEKTGLISPISEWVLHTACVQIREWQKNNYLSKDATLAVNVSLRQLKQDSFWDTLQKILSATEMDPHYLELEVAESAIMDHPEATTVVLEKIHQLGARITIDDFGTGYSSLNYLKRLPIDAIKIDMSFVHGIGKDHDDEEIINTHFHGKLTP</sequence>
<dbReference type="EMBL" id="JRYO01000045">
    <property type="protein sequence ID" value="KHE93636.1"/>
    <property type="molecule type" value="Genomic_DNA"/>
</dbReference>
<name>A0A0B0ENL8_9BACT</name>
<dbReference type="InterPro" id="IPR043128">
    <property type="entry name" value="Rev_trsase/Diguanyl_cyclase"/>
</dbReference>
<dbReference type="InterPro" id="IPR000160">
    <property type="entry name" value="GGDEF_dom"/>
</dbReference>
<dbReference type="InterPro" id="IPR001633">
    <property type="entry name" value="EAL_dom"/>
</dbReference>
<dbReference type="CDD" id="cd01949">
    <property type="entry name" value="GGDEF"/>
    <property type="match status" value="1"/>
</dbReference>
<evidence type="ECO:0000313" key="3">
    <source>
        <dbReference type="EMBL" id="KHE93636.1"/>
    </source>
</evidence>
<organism evidence="3 4">
    <name type="scientific">Candidatus Scalindua brodae</name>
    <dbReference type="NCBI Taxonomy" id="237368"/>
    <lineage>
        <taxon>Bacteria</taxon>
        <taxon>Pseudomonadati</taxon>
        <taxon>Planctomycetota</taxon>
        <taxon>Candidatus Brocadiia</taxon>
        <taxon>Candidatus Brocadiales</taxon>
        <taxon>Candidatus Scalinduaceae</taxon>
        <taxon>Candidatus Scalindua</taxon>
    </lineage>
</organism>
<dbReference type="PANTHER" id="PTHR44757:SF2">
    <property type="entry name" value="BIOFILM ARCHITECTURE MAINTENANCE PROTEIN MBAA"/>
    <property type="match status" value="1"/>
</dbReference>